<name>E4XJ27_OIKDI</name>
<dbReference type="EMBL" id="FN653057">
    <property type="protein sequence ID" value="CBY10470.1"/>
    <property type="molecule type" value="Genomic_DNA"/>
</dbReference>
<dbReference type="CDD" id="cd00051">
    <property type="entry name" value="EFh"/>
    <property type="match status" value="1"/>
</dbReference>
<dbReference type="EMBL" id="FN654303">
    <property type="protein sequence ID" value="CBY31427.1"/>
    <property type="molecule type" value="Genomic_DNA"/>
</dbReference>
<dbReference type="InterPro" id="IPR011992">
    <property type="entry name" value="EF-hand-dom_pair"/>
</dbReference>
<keyword evidence="2" id="KW-0106">Calcium</keyword>
<dbReference type="AlphaFoldDB" id="E4XJ27"/>
<keyword evidence="1" id="KW-0677">Repeat</keyword>
<evidence type="ECO:0000256" key="1">
    <source>
        <dbReference type="ARBA" id="ARBA00022737"/>
    </source>
</evidence>
<evidence type="ECO:0000313" key="6">
    <source>
        <dbReference type="EMBL" id="CBY38989.1"/>
    </source>
</evidence>
<sequence>MTEIQDLPKELVEEIRTTFKIFDQDDDGKITTKELGTVLRSLGQNPTDVELQDLINQVCSALFNELR</sequence>
<dbReference type="OrthoDB" id="26525at2759"/>
<dbReference type="PROSITE" id="PS50222">
    <property type="entry name" value="EF_HAND_2"/>
    <property type="match status" value="1"/>
</dbReference>
<evidence type="ECO:0000313" key="5">
    <source>
        <dbReference type="EMBL" id="CBY31427.1"/>
    </source>
</evidence>
<dbReference type="InterPro" id="IPR002048">
    <property type="entry name" value="EF_hand_dom"/>
</dbReference>
<proteinExistence type="predicted"/>
<dbReference type="Proteomes" id="UP000001307">
    <property type="component" value="Unassembled WGS sequence"/>
</dbReference>
<evidence type="ECO:0000313" key="4">
    <source>
        <dbReference type="EMBL" id="CBY10470.1"/>
    </source>
</evidence>
<evidence type="ECO:0000259" key="3">
    <source>
        <dbReference type="PROSITE" id="PS50222"/>
    </source>
</evidence>
<dbReference type="InParanoid" id="E4XJ27"/>
<dbReference type="PANTHER" id="PTHR23048">
    <property type="entry name" value="MYOSIN LIGHT CHAIN 1, 3"/>
    <property type="match status" value="1"/>
</dbReference>
<dbReference type="PANTHER" id="PTHR23048:SF0">
    <property type="entry name" value="CALMODULIN LIKE 3"/>
    <property type="match status" value="1"/>
</dbReference>
<dbReference type="SMART" id="SM00054">
    <property type="entry name" value="EFh"/>
    <property type="match status" value="1"/>
</dbReference>
<organism evidence="4">
    <name type="scientific">Oikopleura dioica</name>
    <name type="common">Tunicate</name>
    <dbReference type="NCBI Taxonomy" id="34765"/>
    <lineage>
        <taxon>Eukaryota</taxon>
        <taxon>Metazoa</taxon>
        <taxon>Chordata</taxon>
        <taxon>Tunicata</taxon>
        <taxon>Appendicularia</taxon>
        <taxon>Copelata</taxon>
        <taxon>Oikopleuridae</taxon>
        <taxon>Oikopleura</taxon>
    </lineage>
</organism>
<dbReference type="InterPro" id="IPR050230">
    <property type="entry name" value="CALM/Myosin/TropC-like"/>
</dbReference>
<dbReference type="InterPro" id="IPR018247">
    <property type="entry name" value="EF_Hand_1_Ca_BS"/>
</dbReference>
<dbReference type="GO" id="GO:0016460">
    <property type="term" value="C:myosin II complex"/>
    <property type="evidence" value="ECO:0007669"/>
    <property type="project" value="TreeGrafter"/>
</dbReference>
<dbReference type="SUPFAM" id="SSF47473">
    <property type="entry name" value="EF-hand"/>
    <property type="match status" value="1"/>
</dbReference>
<evidence type="ECO:0000256" key="2">
    <source>
        <dbReference type="ARBA" id="ARBA00022837"/>
    </source>
</evidence>
<gene>
    <name evidence="4" type="ORF">GSOID_T00012608001</name>
    <name evidence="6" type="ORF">GSOID_T00019527001</name>
    <name evidence="5" type="ORF">GSOID_T00025332001</name>
</gene>
<feature type="domain" description="EF-hand" evidence="3">
    <location>
        <begin position="10"/>
        <end position="45"/>
    </location>
</feature>
<dbReference type="Pfam" id="PF13499">
    <property type="entry name" value="EF-hand_7"/>
    <property type="match status" value="1"/>
</dbReference>
<dbReference type="Gene3D" id="1.10.238.10">
    <property type="entry name" value="EF-hand"/>
    <property type="match status" value="1"/>
</dbReference>
<keyword evidence="7" id="KW-1185">Reference proteome</keyword>
<protein>
    <recommendedName>
        <fullName evidence="3">EF-hand domain-containing protein</fullName>
    </recommendedName>
</protein>
<dbReference type="PROSITE" id="PS00018">
    <property type="entry name" value="EF_HAND_1"/>
    <property type="match status" value="1"/>
</dbReference>
<dbReference type="Proteomes" id="UP000011014">
    <property type="component" value="Unassembled WGS sequence"/>
</dbReference>
<evidence type="ECO:0000313" key="7">
    <source>
        <dbReference type="Proteomes" id="UP000001307"/>
    </source>
</evidence>
<dbReference type="GO" id="GO:0005509">
    <property type="term" value="F:calcium ion binding"/>
    <property type="evidence" value="ECO:0007669"/>
    <property type="project" value="InterPro"/>
</dbReference>
<dbReference type="FunFam" id="1.10.238.10:FF:000178">
    <property type="entry name" value="Calmodulin-2 A"/>
    <property type="match status" value="1"/>
</dbReference>
<reference evidence="4" key="1">
    <citation type="journal article" date="2010" name="Science">
        <title>Plasticity of animal genome architecture unmasked by rapid evolution of a pelagic tunicate.</title>
        <authorList>
            <person name="Denoeud F."/>
            <person name="Henriet S."/>
            <person name="Mungpakdee S."/>
            <person name="Aury J.M."/>
            <person name="Da Silva C."/>
            <person name="Brinkmann H."/>
            <person name="Mikhaleva J."/>
            <person name="Olsen L.C."/>
            <person name="Jubin C."/>
            <person name="Canestro C."/>
            <person name="Bouquet J.M."/>
            <person name="Danks G."/>
            <person name="Poulain J."/>
            <person name="Campsteijn C."/>
            <person name="Adamski M."/>
            <person name="Cross I."/>
            <person name="Yadetie F."/>
            <person name="Muffato M."/>
            <person name="Louis A."/>
            <person name="Butcher S."/>
            <person name="Tsagkogeorga G."/>
            <person name="Konrad A."/>
            <person name="Singh S."/>
            <person name="Jensen M.F."/>
            <person name="Cong E.H."/>
            <person name="Eikeseth-Otteraa H."/>
            <person name="Noel B."/>
            <person name="Anthouard V."/>
            <person name="Porcel B.M."/>
            <person name="Kachouri-Lafond R."/>
            <person name="Nishino A."/>
            <person name="Ugolini M."/>
            <person name="Chourrout P."/>
            <person name="Nishida H."/>
            <person name="Aasland R."/>
            <person name="Huzurbazar S."/>
            <person name="Westhof E."/>
            <person name="Delsuc F."/>
            <person name="Lehrach H."/>
            <person name="Reinhardt R."/>
            <person name="Weissenbach J."/>
            <person name="Roy S.W."/>
            <person name="Artiguenave F."/>
            <person name="Postlethwait J.H."/>
            <person name="Manak J.R."/>
            <person name="Thompson E.M."/>
            <person name="Jaillon O."/>
            <person name="Du Pasquier L."/>
            <person name="Boudinot P."/>
            <person name="Liberles D.A."/>
            <person name="Volff J.N."/>
            <person name="Philippe H."/>
            <person name="Lenhard B."/>
            <person name="Roest Crollius H."/>
            <person name="Wincker P."/>
            <person name="Chourrout D."/>
        </authorList>
    </citation>
    <scope>NUCLEOTIDE SEQUENCE [LARGE SCALE GENOMIC DNA]</scope>
</reference>
<dbReference type="EMBL" id="FN655391">
    <property type="protein sequence ID" value="CBY38989.1"/>
    <property type="molecule type" value="Genomic_DNA"/>
</dbReference>
<accession>E4XJ27</accession>